<dbReference type="EMBL" id="CAJNOH010000504">
    <property type="protein sequence ID" value="CAF1060822.1"/>
    <property type="molecule type" value="Genomic_DNA"/>
</dbReference>
<reference evidence="2" key="1">
    <citation type="submission" date="2021-02" db="EMBL/GenBank/DDBJ databases">
        <authorList>
            <person name="Nowell W R."/>
        </authorList>
    </citation>
    <scope>NUCLEOTIDE SEQUENCE</scope>
</reference>
<sequence length="420" mass="49452">MADTMSVLEMFSPNQNISLKEAKNYRQNGSINSNEITTPSIKSLSLLENIDKKSNDCLSLEHNQSDSLSAYEKLTTWKKSIETYLNHIYFNKLTEIDNLLAHGQNQIDIIFKKIPSFEQLVTITSQQQTIDHTYDDIELDYTNSQLFDLTSNNTLLCTSNYYALIYDDITSNLILYNNQSKLNSYLWNIDEYGQPCDLTYSYYLNIYCIITNRGLFTWSYENPFIPLYIDSIKPIHGNRLWTIASTDTRSDVFILFKSGNYIERWNSKIDTKSWQHIKRWSNHELFERNDQRIRTIRMTSNYVAWTVESTKIFEWRVDLLDYNLQIIRQGIKIDYLNKHSSCLLSNFGLEQYLIVDSNGHLLFLLDSNGYINLKNDDITNKRINNAVFMNNNNQQWLIVRLEQPNQLHFIPLLNKTDNKK</sequence>
<evidence type="ECO:0000313" key="2">
    <source>
        <dbReference type="EMBL" id="CAF1326976.1"/>
    </source>
</evidence>
<accession>A0A815FLF2</accession>
<evidence type="ECO:0000313" key="3">
    <source>
        <dbReference type="Proteomes" id="UP000663870"/>
    </source>
</evidence>
<dbReference type="EMBL" id="CAJNOL010001274">
    <property type="protein sequence ID" value="CAF1326976.1"/>
    <property type="molecule type" value="Genomic_DNA"/>
</dbReference>
<dbReference type="Proteomes" id="UP000663870">
    <property type="component" value="Unassembled WGS sequence"/>
</dbReference>
<keyword evidence="3" id="KW-1185">Reference proteome</keyword>
<gene>
    <name evidence="2" type="ORF">JXQ802_LOCUS30856</name>
    <name evidence="1" type="ORF">PYM288_LOCUS17641</name>
</gene>
<dbReference type="Proteomes" id="UP000663854">
    <property type="component" value="Unassembled WGS sequence"/>
</dbReference>
<protein>
    <submittedName>
        <fullName evidence="2">Uncharacterized protein</fullName>
    </submittedName>
</protein>
<proteinExistence type="predicted"/>
<comment type="caution">
    <text evidence="2">The sequence shown here is derived from an EMBL/GenBank/DDBJ whole genome shotgun (WGS) entry which is preliminary data.</text>
</comment>
<evidence type="ECO:0000313" key="1">
    <source>
        <dbReference type="EMBL" id="CAF1060822.1"/>
    </source>
</evidence>
<organism evidence="2 3">
    <name type="scientific">Rotaria sordida</name>
    <dbReference type="NCBI Taxonomy" id="392033"/>
    <lineage>
        <taxon>Eukaryota</taxon>
        <taxon>Metazoa</taxon>
        <taxon>Spiralia</taxon>
        <taxon>Gnathifera</taxon>
        <taxon>Rotifera</taxon>
        <taxon>Eurotatoria</taxon>
        <taxon>Bdelloidea</taxon>
        <taxon>Philodinida</taxon>
        <taxon>Philodinidae</taxon>
        <taxon>Rotaria</taxon>
    </lineage>
</organism>
<dbReference type="AlphaFoldDB" id="A0A815FLF2"/>
<name>A0A815FLF2_9BILA</name>